<gene>
    <name evidence="2" type="ORF">SCHCODRAFT_233658</name>
</gene>
<dbReference type="Proteomes" id="UP000007431">
    <property type="component" value="Unassembled WGS sequence"/>
</dbReference>
<keyword evidence="3" id="KW-1185">Reference proteome</keyword>
<sequence>MIVRLPVDFDEIGGAFVRAETYSYDVVQTSNPGWPGPPYPGGHSTAATLQTSPIAYSLSSPSHYHAHDGFARSPYPASSTANALFPTAPSFPSPGAHANSDRWRDMSAPATNDAPYLEYTGSDKPTPEDLRRALFIPRFSPPPPHWRALIPSEPEPDANGFYAPPINRFPVELLSYIFARCMDKEVEKPFYGYFTPNCTPLVIARVCRLWRYIALDLPLLWQHFSMRPCQGGGHYRIARLFMERTKGLGIYVYYAEDSRRGVYPREVCPCALDFIIRNIGLVKRLDLVEISPSSLLRLSRVRPGMATFMMKLAITTREANTKRNVAQALSSLYNTPTIREVEWSIPTFPENVHWSRIVSILLRECVVDTYTLMRIIASSPALQRIDVDITPDVSAVRCRPVYHGIMEELIIESDGPQDMLFQALDFPNLRRLYLRPRSSIPNDAPYSHGWPFLNIDNLYRFLGRLRAGLQYFLLVCGGASFDEAALLHIIRMPQLSPLKMLHIAELGRGASDAIFEELTLIEGSRRAVTLPHLQRLALCDCSTTDGTISRMLQSRDKASCPLRRLSLGYPIGEQRVHDADVATMEMLRRKGWMIFWSSCFGD</sequence>
<feature type="region of interest" description="Disordered" evidence="1">
    <location>
        <begin position="86"/>
        <end position="107"/>
    </location>
</feature>
<organism evidence="3">
    <name type="scientific">Schizophyllum commune (strain H4-8 / FGSC 9210)</name>
    <name type="common">Split gill fungus</name>
    <dbReference type="NCBI Taxonomy" id="578458"/>
    <lineage>
        <taxon>Eukaryota</taxon>
        <taxon>Fungi</taxon>
        <taxon>Dikarya</taxon>
        <taxon>Basidiomycota</taxon>
        <taxon>Agaricomycotina</taxon>
        <taxon>Agaricomycetes</taxon>
        <taxon>Agaricomycetidae</taxon>
        <taxon>Agaricales</taxon>
        <taxon>Schizophyllaceae</taxon>
        <taxon>Schizophyllum</taxon>
    </lineage>
</organism>
<proteinExistence type="predicted"/>
<dbReference type="VEuPathDB" id="FungiDB:SCHCODRAFT_02685890"/>
<dbReference type="HOGENOM" id="CLU_031653_0_0_1"/>
<reference evidence="2 3" key="1">
    <citation type="journal article" date="2010" name="Nat. Biotechnol.">
        <title>Genome sequence of the model mushroom Schizophyllum commune.</title>
        <authorList>
            <person name="Ohm R.A."/>
            <person name="de Jong J.F."/>
            <person name="Lugones L.G."/>
            <person name="Aerts A."/>
            <person name="Kothe E."/>
            <person name="Stajich J.E."/>
            <person name="de Vries R.P."/>
            <person name="Record E."/>
            <person name="Levasseur A."/>
            <person name="Baker S.E."/>
            <person name="Bartholomew K.A."/>
            <person name="Coutinho P.M."/>
            <person name="Erdmann S."/>
            <person name="Fowler T.J."/>
            <person name="Gathman A.C."/>
            <person name="Lombard V."/>
            <person name="Henrissat B."/>
            <person name="Knabe N."/>
            <person name="Kuees U."/>
            <person name="Lilly W.W."/>
            <person name="Lindquist E."/>
            <person name="Lucas S."/>
            <person name="Magnuson J.K."/>
            <person name="Piumi F."/>
            <person name="Raudaskoski M."/>
            <person name="Salamov A."/>
            <person name="Schmutz J."/>
            <person name="Schwarze F.W.M.R."/>
            <person name="vanKuyk P.A."/>
            <person name="Horton J.S."/>
            <person name="Grigoriev I.V."/>
            <person name="Woesten H.A.B."/>
        </authorList>
    </citation>
    <scope>NUCLEOTIDE SEQUENCE [LARGE SCALE GENOMIC DNA]</scope>
    <source>
        <strain evidence="3">H4-8 / FGSC 9210</strain>
    </source>
</reference>
<evidence type="ECO:0000313" key="3">
    <source>
        <dbReference type="Proteomes" id="UP000007431"/>
    </source>
</evidence>
<dbReference type="InParanoid" id="D8PXN8"/>
<dbReference type="EMBL" id="GL377304">
    <property type="protein sequence ID" value="EFI99110.1"/>
    <property type="molecule type" value="Genomic_DNA"/>
</dbReference>
<name>D8PXN8_SCHCM</name>
<protein>
    <submittedName>
        <fullName evidence="2">Uncharacterized protein</fullName>
    </submittedName>
</protein>
<dbReference type="AlphaFoldDB" id="D8PXN8"/>
<evidence type="ECO:0000256" key="1">
    <source>
        <dbReference type="SAM" id="MobiDB-lite"/>
    </source>
</evidence>
<evidence type="ECO:0000313" key="2">
    <source>
        <dbReference type="EMBL" id="EFI99110.1"/>
    </source>
</evidence>
<accession>D8PXN8</accession>